<name>A0A0R3SDC6_HYMDI</name>
<evidence type="ECO:0000313" key="4">
    <source>
        <dbReference type="Proteomes" id="UP000274504"/>
    </source>
</evidence>
<dbReference type="AlphaFoldDB" id="A0A0R3SDC6"/>
<organism evidence="5">
    <name type="scientific">Hymenolepis diminuta</name>
    <name type="common">Rat tapeworm</name>
    <dbReference type="NCBI Taxonomy" id="6216"/>
    <lineage>
        <taxon>Eukaryota</taxon>
        <taxon>Metazoa</taxon>
        <taxon>Spiralia</taxon>
        <taxon>Lophotrochozoa</taxon>
        <taxon>Platyhelminthes</taxon>
        <taxon>Cestoda</taxon>
        <taxon>Eucestoda</taxon>
        <taxon>Cyclophyllidea</taxon>
        <taxon>Hymenolepididae</taxon>
        <taxon>Hymenolepis</taxon>
    </lineage>
</organism>
<dbReference type="GO" id="GO:0007165">
    <property type="term" value="P:signal transduction"/>
    <property type="evidence" value="ECO:0007669"/>
    <property type="project" value="InterPro"/>
</dbReference>
<reference evidence="3 4" key="2">
    <citation type="submission" date="2018-11" db="EMBL/GenBank/DDBJ databases">
        <authorList>
            <consortium name="Pathogen Informatics"/>
        </authorList>
    </citation>
    <scope>NUCLEOTIDE SEQUENCE [LARGE SCALE GENOMIC DNA]</scope>
</reference>
<dbReference type="PANTHER" id="PTHR14963:SF7">
    <property type="entry name" value="RHO GTPASE-ACTIVATING PROTEIN 19"/>
    <property type="match status" value="1"/>
</dbReference>
<sequence length="156" mass="17552">MRKLRHGIDSFVSETSSFTHKSASCGDFQPLKLTSTLQYRLSYLMTVLENSGALGVEGIFRKTGSLTQQRAVVDALLHQDFNCTTFPWHEYSAHELAGALKSMISHLDQPLLTSGLIPFYLQAAKKKRKKNLITMEDSNKMGIYADFDTFKRSIKG</sequence>
<keyword evidence="1" id="KW-0343">GTPase activation</keyword>
<dbReference type="InterPro" id="IPR000198">
    <property type="entry name" value="RhoGAP_dom"/>
</dbReference>
<dbReference type="SUPFAM" id="SSF48350">
    <property type="entry name" value="GTPase activation domain, GAP"/>
    <property type="match status" value="1"/>
</dbReference>
<dbReference type="WBParaSite" id="HDID_0000267301-mRNA-1">
    <property type="protein sequence ID" value="HDID_0000267301-mRNA-1"/>
    <property type="gene ID" value="HDID_0000267301"/>
</dbReference>
<evidence type="ECO:0000313" key="3">
    <source>
        <dbReference type="EMBL" id="VDL20852.1"/>
    </source>
</evidence>
<dbReference type="Pfam" id="PF00620">
    <property type="entry name" value="RhoGAP"/>
    <property type="match status" value="1"/>
</dbReference>
<dbReference type="Proteomes" id="UP000274504">
    <property type="component" value="Unassembled WGS sequence"/>
</dbReference>
<feature type="domain" description="Rho-GAP" evidence="2">
    <location>
        <begin position="31"/>
        <end position="156"/>
    </location>
</feature>
<dbReference type="PANTHER" id="PTHR14963">
    <property type="entry name" value="RHO GTPASE ACTIVATING PROTEIN 18,19-RELATED"/>
    <property type="match status" value="1"/>
</dbReference>
<dbReference type="PROSITE" id="PS50238">
    <property type="entry name" value="RHOGAP"/>
    <property type="match status" value="1"/>
</dbReference>
<protein>
    <submittedName>
        <fullName evidence="5">Rho-GAP domain-containing protein</fullName>
    </submittedName>
</protein>
<dbReference type="GO" id="GO:0005096">
    <property type="term" value="F:GTPase activator activity"/>
    <property type="evidence" value="ECO:0007669"/>
    <property type="project" value="UniProtKB-KW"/>
</dbReference>
<evidence type="ECO:0000259" key="2">
    <source>
        <dbReference type="PROSITE" id="PS50238"/>
    </source>
</evidence>
<gene>
    <name evidence="3" type="ORF">HDID_LOCUS2671</name>
</gene>
<dbReference type="GO" id="GO:0005737">
    <property type="term" value="C:cytoplasm"/>
    <property type="evidence" value="ECO:0007669"/>
    <property type="project" value="TreeGrafter"/>
</dbReference>
<proteinExistence type="predicted"/>
<reference evidence="5" key="1">
    <citation type="submission" date="2017-02" db="UniProtKB">
        <authorList>
            <consortium name="WormBaseParasite"/>
        </authorList>
    </citation>
    <scope>IDENTIFICATION</scope>
</reference>
<dbReference type="STRING" id="6216.A0A0R3SDC6"/>
<dbReference type="OrthoDB" id="10061772at2759"/>
<accession>A0A0R3SDC6</accession>
<dbReference type="Gene3D" id="1.10.555.10">
    <property type="entry name" value="Rho GTPase activation protein"/>
    <property type="match status" value="1"/>
</dbReference>
<evidence type="ECO:0000313" key="5">
    <source>
        <dbReference type="WBParaSite" id="HDID_0000267301-mRNA-1"/>
    </source>
</evidence>
<evidence type="ECO:0000256" key="1">
    <source>
        <dbReference type="ARBA" id="ARBA00022468"/>
    </source>
</evidence>
<dbReference type="GO" id="GO:0051056">
    <property type="term" value="P:regulation of small GTPase mediated signal transduction"/>
    <property type="evidence" value="ECO:0007669"/>
    <property type="project" value="TreeGrafter"/>
</dbReference>
<dbReference type="InterPro" id="IPR008936">
    <property type="entry name" value="Rho_GTPase_activation_prot"/>
</dbReference>
<dbReference type="EMBL" id="UYSG01000691">
    <property type="protein sequence ID" value="VDL20852.1"/>
    <property type="molecule type" value="Genomic_DNA"/>
</dbReference>